<evidence type="ECO:0000256" key="3">
    <source>
        <dbReference type="ARBA" id="ARBA00022840"/>
    </source>
</evidence>
<dbReference type="Gene3D" id="3.40.50.300">
    <property type="entry name" value="P-loop containing nucleotide triphosphate hydrolases"/>
    <property type="match status" value="1"/>
</dbReference>
<dbReference type="InterPro" id="IPR003593">
    <property type="entry name" value="AAA+_ATPase"/>
</dbReference>
<dbReference type="RefSeq" id="WP_194847908.1">
    <property type="nucleotide sequence ID" value="NZ_JAAEJV010000030.1"/>
</dbReference>
<dbReference type="EMBL" id="JAAEJV010000030">
    <property type="protein sequence ID" value="MBF5059608.1"/>
    <property type="molecule type" value="Genomic_DNA"/>
</dbReference>
<dbReference type="InterPro" id="IPR003439">
    <property type="entry name" value="ABC_transporter-like_ATP-bd"/>
</dbReference>
<dbReference type="InterPro" id="IPR017871">
    <property type="entry name" value="ABC_transporter-like_CS"/>
</dbReference>
<accession>A0ABS0AZP6</accession>
<evidence type="ECO:0000256" key="1">
    <source>
        <dbReference type="ARBA" id="ARBA00022448"/>
    </source>
</evidence>
<dbReference type="InterPro" id="IPR013611">
    <property type="entry name" value="Transp-assoc_OB_typ2"/>
</dbReference>
<feature type="domain" description="ABC transporter" evidence="5">
    <location>
        <begin position="4"/>
        <end position="235"/>
    </location>
</feature>
<sequence length="419" mass="47446">MRNIRLQEMTKSQGEGLILNKVNLAIPSGQFFALLGPSGCGKTTLLRLIAGFEKPDSGIIYLGNTNITDLPVNKRPINIVFQNYALFPHLNVFNNVAYSLVIQKIPKEEIEQRVIKILKTFHLENHIFKLPAQLSGGQQQRVALARAIINEPEVLLLDEPLAALDFKLREKMLVELIDLQDKLKTTFIYVTHDQFEALTVADQMAIMNHDGEIEQIGTPKEIYEFPVSSFVARFVGTTNILSGTLHNIETSPEVEVPHMGTFKVYIPQKKLTPRQFLGDEGQAKQSQISLNDKSHSQSAMGEKERKSGEAAAADRPQKLSRSEQNKTWMGEGCSATLSIRPEKIFISKKPVENFTNTLKGVVSQIVYHGRSTQYNVIINNQFKIQVFEQNEEHFAQEDIDYDDEVYLYWQKENALLLES</sequence>
<dbReference type="Pfam" id="PF00005">
    <property type="entry name" value="ABC_tran"/>
    <property type="match status" value="1"/>
</dbReference>
<dbReference type="Pfam" id="PF08402">
    <property type="entry name" value="TOBE_2"/>
    <property type="match status" value="1"/>
</dbReference>
<dbReference type="SMART" id="SM00382">
    <property type="entry name" value="AAA"/>
    <property type="match status" value="1"/>
</dbReference>
<proteinExistence type="predicted"/>
<dbReference type="InterPro" id="IPR027417">
    <property type="entry name" value="P-loop_NTPase"/>
</dbReference>
<evidence type="ECO:0000259" key="5">
    <source>
        <dbReference type="PROSITE" id="PS50893"/>
    </source>
</evidence>
<dbReference type="Gene3D" id="2.40.50.100">
    <property type="match status" value="1"/>
</dbReference>
<dbReference type="PANTHER" id="PTHR42781">
    <property type="entry name" value="SPERMIDINE/PUTRESCINE IMPORT ATP-BINDING PROTEIN POTA"/>
    <property type="match status" value="1"/>
</dbReference>
<evidence type="ECO:0000256" key="2">
    <source>
        <dbReference type="ARBA" id="ARBA00022741"/>
    </source>
</evidence>
<dbReference type="PANTHER" id="PTHR42781:SF4">
    <property type="entry name" value="SPERMIDINE_PUTRESCINE IMPORT ATP-BINDING PROTEIN POTA"/>
    <property type="match status" value="1"/>
</dbReference>
<organism evidence="6 7">
    <name type="scientific">Candidatus Neptunichlamydia vexilliferae</name>
    <dbReference type="NCBI Taxonomy" id="1651774"/>
    <lineage>
        <taxon>Bacteria</taxon>
        <taxon>Pseudomonadati</taxon>
        <taxon>Chlamydiota</taxon>
        <taxon>Chlamydiia</taxon>
        <taxon>Parachlamydiales</taxon>
        <taxon>Simkaniaceae</taxon>
        <taxon>Candidatus Neptunichlamydia</taxon>
    </lineage>
</organism>
<protein>
    <submittedName>
        <fullName evidence="6">Spermidine/putrescine import ATP-binding protein PotA</fullName>
    </submittedName>
</protein>
<feature type="region of interest" description="Disordered" evidence="4">
    <location>
        <begin position="281"/>
        <end position="327"/>
    </location>
</feature>
<keyword evidence="7" id="KW-1185">Reference proteome</keyword>
<feature type="compositionally biased region" description="Polar residues" evidence="4">
    <location>
        <begin position="283"/>
        <end position="299"/>
    </location>
</feature>
<evidence type="ECO:0000256" key="4">
    <source>
        <dbReference type="SAM" id="MobiDB-lite"/>
    </source>
</evidence>
<keyword evidence="2" id="KW-0547">Nucleotide-binding</keyword>
<feature type="compositionally biased region" description="Basic and acidic residues" evidence="4">
    <location>
        <begin position="315"/>
        <end position="324"/>
    </location>
</feature>
<gene>
    <name evidence="6" type="ORF">NEPTK9_001124</name>
</gene>
<comment type="caution">
    <text evidence="6">The sequence shown here is derived from an EMBL/GenBank/DDBJ whole genome shotgun (WGS) entry which is preliminary data.</text>
</comment>
<keyword evidence="1" id="KW-0813">Transport</keyword>
<dbReference type="SUPFAM" id="SSF52540">
    <property type="entry name" value="P-loop containing nucleoside triphosphate hydrolases"/>
    <property type="match status" value="1"/>
</dbReference>
<dbReference type="PROSITE" id="PS00211">
    <property type="entry name" value="ABC_TRANSPORTER_1"/>
    <property type="match status" value="1"/>
</dbReference>
<reference evidence="6 7" key="1">
    <citation type="submission" date="2020-01" db="EMBL/GenBank/DDBJ databases">
        <title>Draft genome sequence of Cand. Neptunochlamydia vexilliferae K9.</title>
        <authorList>
            <person name="Schulz F."/>
            <person name="Koestlbacher S."/>
            <person name="Wascher F."/>
            <person name="Pizzetti I."/>
            <person name="Horn M."/>
        </authorList>
    </citation>
    <scope>NUCLEOTIDE SEQUENCE [LARGE SCALE GENOMIC DNA]</scope>
    <source>
        <strain evidence="6 7">K9</strain>
    </source>
</reference>
<name>A0ABS0AZP6_9BACT</name>
<dbReference type="InterPro" id="IPR050093">
    <property type="entry name" value="ABC_SmlMolc_Importer"/>
</dbReference>
<dbReference type="InterPro" id="IPR008995">
    <property type="entry name" value="Mo/tungstate-bd_C_term_dom"/>
</dbReference>
<evidence type="ECO:0000313" key="6">
    <source>
        <dbReference type="EMBL" id="MBF5059608.1"/>
    </source>
</evidence>
<evidence type="ECO:0000313" key="7">
    <source>
        <dbReference type="Proteomes" id="UP001194714"/>
    </source>
</evidence>
<dbReference type="SUPFAM" id="SSF50331">
    <property type="entry name" value="MOP-like"/>
    <property type="match status" value="1"/>
</dbReference>
<dbReference type="Proteomes" id="UP001194714">
    <property type="component" value="Unassembled WGS sequence"/>
</dbReference>
<keyword evidence="3 6" id="KW-0067">ATP-binding</keyword>
<dbReference type="GO" id="GO:0005524">
    <property type="term" value="F:ATP binding"/>
    <property type="evidence" value="ECO:0007669"/>
    <property type="project" value="UniProtKB-KW"/>
</dbReference>
<dbReference type="PROSITE" id="PS50893">
    <property type="entry name" value="ABC_TRANSPORTER_2"/>
    <property type="match status" value="1"/>
</dbReference>